<dbReference type="EMBL" id="JAZHXI010000017">
    <property type="protein sequence ID" value="KAL2062106.1"/>
    <property type="molecule type" value="Genomic_DNA"/>
</dbReference>
<dbReference type="SUPFAM" id="SSF51197">
    <property type="entry name" value="Clavaminate synthase-like"/>
    <property type="match status" value="1"/>
</dbReference>
<feature type="compositionally biased region" description="Acidic residues" evidence="1">
    <location>
        <begin position="99"/>
        <end position="111"/>
    </location>
</feature>
<dbReference type="Proteomes" id="UP001595075">
    <property type="component" value="Unassembled WGS sequence"/>
</dbReference>
<gene>
    <name evidence="3" type="ORF">VTL71DRAFT_6372</name>
</gene>
<dbReference type="Pfam" id="PF13532">
    <property type="entry name" value="2OG-FeII_Oxy_2"/>
    <property type="match status" value="1"/>
</dbReference>
<keyword evidence="4" id="KW-1185">Reference proteome</keyword>
<evidence type="ECO:0000313" key="4">
    <source>
        <dbReference type="Proteomes" id="UP001595075"/>
    </source>
</evidence>
<feature type="compositionally biased region" description="Low complexity" evidence="1">
    <location>
        <begin position="49"/>
        <end position="58"/>
    </location>
</feature>
<feature type="compositionally biased region" description="Pro residues" evidence="1">
    <location>
        <begin position="59"/>
        <end position="70"/>
    </location>
</feature>
<evidence type="ECO:0000256" key="1">
    <source>
        <dbReference type="SAM" id="MobiDB-lite"/>
    </source>
</evidence>
<dbReference type="PANTHER" id="PTHR31573">
    <property type="entry name" value="ALPHA-KETOGLUTARATE-DEPENDENT DIOXYGENASE ALKB HOMOLOG 2"/>
    <property type="match status" value="1"/>
</dbReference>
<dbReference type="InterPro" id="IPR037151">
    <property type="entry name" value="AlkB-like_sf"/>
</dbReference>
<dbReference type="Gene3D" id="2.60.120.590">
    <property type="entry name" value="Alpha-ketoglutarate-dependent dioxygenase AlkB-like"/>
    <property type="match status" value="1"/>
</dbReference>
<dbReference type="InterPro" id="IPR032852">
    <property type="entry name" value="ALKBH2"/>
</dbReference>
<protein>
    <recommendedName>
        <fullName evidence="2">Alpha-ketoglutarate-dependent dioxygenase AlkB-like domain-containing protein</fullName>
    </recommendedName>
</protein>
<dbReference type="InterPro" id="IPR027450">
    <property type="entry name" value="AlkB-like"/>
</dbReference>
<proteinExistence type="predicted"/>
<sequence>MNATIETRRGATKALTPPASPPLGEDSLLKLPVSEATSLEIEKIEAKDPQPSTATPSTTPTPPITPPSAPKVPSRKRAAAKAHKAEPKSKKAKVQKADSDDEGSDAEDDDPDAQRSITLRPNLTADKPEAFAQPKVFAHTRGGLCDTVHQFKANSAGTYQNKIAGASRYLGILCDGGVYPRDHFDDQVVICTTGGGRIKNADGQMVLKADHSPNHQLSRSALNSMAKNQPVIVCIGQSNSKFPVKLNAYYNVLDYFHITDVWYDRYDKSCWCVRLELIDLVNRPAWSVKDLPFNPSTPAAPRAPILTCSSCNKDTKEIYTVGWFCMTPRCNDYYQIGGQLVPLEGLTYTQTFLRERTQFKGRVPAEIAPVFPTELLSGTATVKLNAEIKQGFLCPVCNCCCRRLRWNYFSCETPSCPTSYKIPRKVLSVSEVIQQKPKASEMAGFINSGVTFTTIPMGGYMVDVYNMPTSTGRQQDCYVFHFRSNKVVNSQPGGSDDLFAELQAEDLDLKRQPVKTGGHVVEMVTNNFTKNFGATYKWFVPQDSDSFEASPDAVLKVLMRNTWAAKAAMEHVEAPYVAPNELLLVGYQKKNQMKYHNDGEATLGPTVISLSLGGGAVMKWRRSKIAAANGLPAQRASLPILSIYLQHGDFMVMTGAGFQRQFEHAVIPDGDLRFAITTRTILCEKIADPIERAHAIKSGIIPARAADFEYDGDVALIEGNSST</sequence>
<name>A0ABR4BXY6_9HELO</name>
<evidence type="ECO:0000259" key="2">
    <source>
        <dbReference type="Pfam" id="PF13532"/>
    </source>
</evidence>
<accession>A0ABR4BXY6</accession>
<evidence type="ECO:0000313" key="3">
    <source>
        <dbReference type="EMBL" id="KAL2062106.1"/>
    </source>
</evidence>
<reference evidence="3 4" key="1">
    <citation type="journal article" date="2024" name="Commun. Biol.">
        <title>Comparative genomic analysis of thermophilic fungi reveals convergent evolutionary adaptations and gene losses.</title>
        <authorList>
            <person name="Steindorff A.S."/>
            <person name="Aguilar-Pontes M.V."/>
            <person name="Robinson A.J."/>
            <person name="Andreopoulos B."/>
            <person name="LaButti K."/>
            <person name="Kuo A."/>
            <person name="Mondo S."/>
            <person name="Riley R."/>
            <person name="Otillar R."/>
            <person name="Haridas S."/>
            <person name="Lipzen A."/>
            <person name="Grimwood J."/>
            <person name="Schmutz J."/>
            <person name="Clum A."/>
            <person name="Reid I.D."/>
            <person name="Moisan M.C."/>
            <person name="Butler G."/>
            <person name="Nguyen T.T.M."/>
            <person name="Dewar K."/>
            <person name="Conant G."/>
            <person name="Drula E."/>
            <person name="Henrissat B."/>
            <person name="Hansel C."/>
            <person name="Singer S."/>
            <person name="Hutchinson M.I."/>
            <person name="de Vries R.P."/>
            <person name="Natvig D.O."/>
            <person name="Powell A.J."/>
            <person name="Tsang A."/>
            <person name="Grigoriev I.V."/>
        </authorList>
    </citation>
    <scope>NUCLEOTIDE SEQUENCE [LARGE SCALE GENOMIC DNA]</scope>
    <source>
        <strain evidence="3 4">CBS 494.80</strain>
    </source>
</reference>
<feature type="compositionally biased region" description="Basic residues" evidence="1">
    <location>
        <begin position="73"/>
        <end position="82"/>
    </location>
</feature>
<comment type="caution">
    <text evidence="3">The sequence shown here is derived from an EMBL/GenBank/DDBJ whole genome shotgun (WGS) entry which is preliminary data.</text>
</comment>
<feature type="region of interest" description="Disordered" evidence="1">
    <location>
        <begin position="1"/>
        <end position="114"/>
    </location>
</feature>
<organism evidence="3 4">
    <name type="scientific">Oculimacula yallundae</name>
    <dbReference type="NCBI Taxonomy" id="86028"/>
    <lineage>
        <taxon>Eukaryota</taxon>
        <taxon>Fungi</taxon>
        <taxon>Dikarya</taxon>
        <taxon>Ascomycota</taxon>
        <taxon>Pezizomycotina</taxon>
        <taxon>Leotiomycetes</taxon>
        <taxon>Helotiales</taxon>
        <taxon>Ploettnerulaceae</taxon>
        <taxon>Oculimacula</taxon>
    </lineage>
</organism>
<dbReference type="PANTHER" id="PTHR31573:SF4">
    <property type="entry name" value="FE2OG DIOXYGENASE DOMAIN-CONTAINING PROTEIN"/>
    <property type="match status" value="1"/>
</dbReference>
<feature type="domain" description="Alpha-ketoglutarate-dependent dioxygenase AlkB-like" evidence="2">
    <location>
        <begin position="497"/>
        <end position="670"/>
    </location>
</feature>